<evidence type="ECO:0000256" key="1">
    <source>
        <dbReference type="ARBA" id="ARBA00023125"/>
    </source>
</evidence>
<dbReference type="InterPro" id="IPR041678">
    <property type="entry name" value="TetR_C_16"/>
</dbReference>
<dbReference type="SUPFAM" id="SSF48498">
    <property type="entry name" value="Tetracyclin repressor-like, C-terminal domain"/>
    <property type="match status" value="1"/>
</dbReference>
<comment type="caution">
    <text evidence="5">The sequence shown here is derived from an EMBL/GenBank/DDBJ whole genome shotgun (WGS) entry which is preliminary data.</text>
</comment>
<dbReference type="InterPro" id="IPR009057">
    <property type="entry name" value="Homeodomain-like_sf"/>
</dbReference>
<dbReference type="Pfam" id="PF00440">
    <property type="entry name" value="TetR_N"/>
    <property type="match status" value="1"/>
</dbReference>
<dbReference type="PRINTS" id="PR00455">
    <property type="entry name" value="HTHTETR"/>
</dbReference>
<dbReference type="PANTHER" id="PTHR30055">
    <property type="entry name" value="HTH-TYPE TRANSCRIPTIONAL REGULATOR RUTR"/>
    <property type="match status" value="1"/>
</dbReference>
<feature type="DNA-binding region" description="H-T-H motif" evidence="2">
    <location>
        <begin position="58"/>
        <end position="77"/>
    </location>
</feature>
<evidence type="ECO:0000256" key="2">
    <source>
        <dbReference type="PROSITE-ProRule" id="PRU00335"/>
    </source>
</evidence>
<dbReference type="Proteomes" id="UP001549257">
    <property type="component" value="Unassembled WGS sequence"/>
</dbReference>
<organism evidence="5 6">
    <name type="scientific">Conyzicola nivalis</name>
    <dbReference type="NCBI Taxonomy" id="1477021"/>
    <lineage>
        <taxon>Bacteria</taxon>
        <taxon>Bacillati</taxon>
        <taxon>Actinomycetota</taxon>
        <taxon>Actinomycetes</taxon>
        <taxon>Micrococcales</taxon>
        <taxon>Microbacteriaceae</taxon>
        <taxon>Conyzicola</taxon>
    </lineage>
</organism>
<dbReference type="PANTHER" id="PTHR30055:SF235">
    <property type="entry name" value="TRANSCRIPTIONAL REGULATORY PROTEIN"/>
    <property type="match status" value="1"/>
</dbReference>
<sequence length="228" mass="24397">MGVERYTLAMMAQVDEPAPAARRPRGRPRKSETRVDTRALIVAAAATEFTAKGYDSTSMRAIARRAGVDPSLVHHYFGDKADLFAETIRAPLRPDRLVAAVLDGPRDRVGENLVRALVTAVDDPKVSKRAVGLLRTALGQEFAAALLRQFISREVLGRIAATLGGEHAELRASFAASQMVGLLVARYGVRIEPLASASVEEVVRRVGPVIQWHLTGGGPLDGGGTPGE</sequence>
<reference evidence="5 6" key="1">
    <citation type="submission" date="2024-06" db="EMBL/GenBank/DDBJ databases">
        <title>Sorghum-associated microbial communities from plants grown in Nebraska, USA.</title>
        <authorList>
            <person name="Schachtman D."/>
        </authorList>
    </citation>
    <scope>NUCLEOTIDE SEQUENCE [LARGE SCALE GENOMIC DNA]</scope>
    <source>
        <strain evidence="5 6">2857</strain>
    </source>
</reference>
<name>A0ABV2QMK9_9MICO</name>
<dbReference type="SUPFAM" id="SSF46689">
    <property type="entry name" value="Homeodomain-like"/>
    <property type="match status" value="1"/>
</dbReference>
<feature type="region of interest" description="Disordered" evidence="3">
    <location>
        <begin position="14"/>
        <end position="34"/>
    </location>
</feature>
<dbReference type="Gene3D" id="1.10.357.10">
    <property type="entry name" value="Tetracycline Repressor, domain 2"/>
    <property type="match status" value="1"/>
</dbReference>
<protein>
    <submittedName>
        <fullName evidence="5">AcrR family transcriptional regulator</fullName>
    </submittedName>
</protein>
<feature type="domain" description="HTH tetR-type" evidence="4">
    <location>
        <begin position="35"/>
        <end position="95"/>
    </location>
</feature>
<keyword evidence="6" id="KW-1185">Reference proteome</keyword>
<dbReference type="InterPro" id="IPR001647">
    <property type="entry name" value="HTH_TetR"/>
</dbReference>
<dbReference type="EMBL" id="JBEPSJ010000002">
    <property type="protein sequence ID" value="MET4582290.1"/>
    <property type="molecule type" value="Genomic_DNA"/>
</dbReference>
<dbReference type="Pfam" id="PF17920">
    <property type="entry name" value="TetR_C_16"/>
    <property type="match status" value="1"/>
</dbReference>
<evidence type="ECO:0000256" key="3">
    <source>
        <dbReference type="SAM" id="MobiDB-lite"/>
    </source>
</evidence>
<dbReference type="InterPro" id="IPR050109">
    <property type="entry name" value="HTH-type_TetR-like_transc_reg"/>
</dbReference>
<evidence type="ECO:0000313" key="6">
    <source>
        <dbReference type="Proteomes" id="UP001549257"/>
    </source>
</evidence>
<proteinExistence type="predicted"/>
<dbReference type="Gene3D" id="1.10.10.60">
    <property type="entry name" value="Homeodomain-like"/>
    <property type="match status" value="1"/>
</dbReference>
<evidence type="ECO:0000313" key="5">
    <source>
        <dbReference type="EMBL" id="MET4582290.1"/>
    </source>
</evidence>
<dbReference type="InterPro" id="IPR000637">
    <property type="entry name" value="HMGI/Y_DNA-bd_CS"/>
</dbReference>
<keyword evidence="1 2" id="KW-0238">DNA-binding</keyword>
<dbReference type="PROSITE" id="PS00354">
    <property type="entry name" value="HMGI_Y"/>
    <property type="match status" value="1"/>
</dbReference>
<accession>A0ABV2QMK9</accession>
<dbReference type="InterPro" id="IPR036271">
    <property type="entry name" value="Tet_transcr_reg_TetR-rel_C_sf"/>
</dbReference>
<evidence type="ECO:0000259" key="4">
    <source>
        <dbReference type="PROSITE" id="PS50977"/>
    </source>
</evidence>
<dbReference type="PROSITE" id="PS50977">
    <property type="entry name" value="HTH_TETR_2"/>
    <property type="match status" value="1"/>
</dbReference>
<gene>
    <name evidence="5" type="ORF">ABIE21_001800</name>
</gene>